<dbReference type="AlphaFoldDB" id="A0A397VGJ7"/>
<name>A0A397VGJ7_9GLOM</name>
<dbReference type="EMBL" id="QKWP01000435">
    <property type="protein sequence ID" value="RIB20119.1"/>
    <property type="molecule type" value="Genomic_DNA"/>
</dbReference>
<protein>
    <submittedName>
        <fullName evidence="1">Uncharacterized protein</fullName>
    </submittedName>
</protein>
<evidence type="ECO:0000313" key="2">
    <source>
        <dbReference type="Proteomes" id="UP000266673"/>
    </source>
</evidence>
<accession>A0A397VGJ7</accession>
<sequence length="56" mass="6490">MLSPYAMWKLKLTPNEKDDFSKLRTYKDKVNLELVGHGTYVDSNNIVSRGEILTEM</sequence>
<reference evidence="1 2" key="1">
    <citation type="submission" date="2018-06" db="EMBL/GenBank/DDBJ databases">
        <title>Comparative genomics reveals the genomic features of Rhizophagus irregularis, R. cerebriforme, R. diaphanum and Gigaspora rosea, and their symbiotic lifestyle signature.</title>
        <authorList>
            <person name="Morin E."/>
            <person name="San Clemente H."/>
            <person name="Chen E.C.H."/>
            <person name="De La Providencia I."/>
            <person name="Hainaut M."/>
            <person name="Kuo A."/>
            <person name="Kohler A."/>
            <person name="Murat C."/>
            <person name="Tang N."/>
            <person name="Roy S."/>
            <person name="Loubradou J."/>
            <person name="Henrissat B."/>
            <person name="Grigoriev I.V."/>
            <person name="Corradi N."/>
            <person name="Roux C."/>
            <person name="Martin F.M."/>
        </authorList>
    </citation>
    <scope>NUCLEOTIDE SEQUENCE [LARGE SCALE GENOMIC DNA]</scope>
    <source>
        <strain evidence="1 2">DAOM 194757</strain>
    </source>
</reference>
<dbReference type="Proteomes" id="UP000266673">
    <property type="component" value="Unassembled WGS sequence"/>
</dbReference>
<comment type="caution">
    <text evidence="1">The sequence shown here is derived from an EMBL/GenBank/DDBJ whole genome shotgun (WGS) entry which is preliminary data.</text>
</comment>
<keyword evidence="2" id="KW-1185">Reference proteome</keyword>
<proteinExistence type="predicted"/>
<evidence type="ECO:0000313" key="1">
    <source>
        <dbReference type="EMBL" id="RIB20119.1"/>
    </source>
</evidence>
<organism evidence="1 2">
    <name type="scientific">Gigaspora rosea</name>
    <dbReference type="NCBI Taxonomy" id="44941"/>
    <lineage>
        <taxon>Eukaryota</taxon>
        <taxon>Fungi</taxon>
        <taxon>Fungi incertae sedis</taxon>
        <taxon>Mucoromycota</taxon>
        <taxon>Glomeromycotina</taxon>
        <taxon>Glomeromycetes</taxon>
        <taxon>Diversisporales</taxon>
        <taxon>Gigasporaceae</taxon>
        <taxon>Gigaspora</taxon>
    </lineage>
</organism>
<gene>
    <name evidence="1" type="ORF">C2G38_2244743</name>
</gene>